<organism evidence="2 3">
    <name type="scientific">Gossypium laxum</name>
    <dbReference type="NCBI Taxonomy" id="34288"/>
    <lineage>
        <taxon>Eukaryota</taxon>
        <taxon>Viridiplantae</taxon>
        <taxon>Streptophyta</taxon>
        <taxon>Embryophyta</taxon>
        <taxon>Tracheophyta</taxon>
        <taxon>Spermatophyta</taxon>
        <taxon>Magnoliopsida</taxon>
        <taxon>eudicotyledons</taxon>
        <taxon>Gunneridae</taxon>
        <taxon>Pentapetalae</taxon>
        <taxon>rosids</taxon>
        <taxon>malvids</taxon>
        <taxon>Malvales</taxon>
        <taxon>Malvaceae</taxon>
        <taxon>Malvoideae</taxon>
        <taxon>Gossypium</taxon>
    </lineage>
</organism>
<dbReference type="EMBL" id="JABEZV010000007">
    <property type="protein sequence ID" value="MBA0716109.1"/>
    <property type="molecule type" value="Genomic_DNA"/>
</dbReference>
<proteinExistence type="predicted"/>
<gene>
    <name evidence="2" type="ORF">Golax_014972</name>
</gene>
<sequence>MIVLVGKNMEMRLNILIVIIMGAYMGQKMMTILIFVEEEVGSPHTIQTQQVHTFALGCCLKMVSNSNPQFVSTQCVVEGNLR</sequence>
<keyword evidence="1" id="KW-0472">Membrane</keyword>
<evidence type="ECO:0000256" key="1">
    <source>
        <dbReference type="SAM" id="Phobius"/>
    </source>
</evidence>
<evidence type="ECO:0000313" key="3">
    <source>
        <dbReference type="Proteomes" id="UP000593574"/>
    </source>
</evidence>
<keyword evidence="3" id="KW-1185">Reference proteome</keyword>
<comment type="caution">
    <text evidence="2">The sequence shown here is derived from an EMBL/GenBank/DDBJ whole genome shotgun (WGS) entry which is preliminary data.</text>
</comment>
<name>A0A7J8ZXU0_9ROSI</name>
<dbReference type="Proteomes" id="UP000593574">
    <property type="component" value="Unassembled WGS sequence"/>
</dbReference>
<protein>
    <submittedName>
        <fullName evidence="2">Uncharacterized protein</fullName>
    </submittedName>
</protein>
<feature type="transmembrane region" description="Helical" evidence="1">
    <location>
        <begin position="12"/>
        <end position="36"/>
    </location>
</feature>
<dbReference type="AlphaFoldDB" id="A0A7J8ZXU0"/>
<keyword evidence="1" id="KW-0812">Transmembrane</keyword>
<reference evidence="2 3" key="1">
    <citation type="journal article" date="2019" name="Genome Biol. Evol.">
        <title>Insights into the evolution of the New World diploid cottons (Gossypium, subgenus Houzingenia) based on genome sequencing.</title>
        <authorList>
            <person name="Grover C.E."/>
            <person name="Arick M.A. 2nd"/>
            <person name="Thrash A."/>
            <person name="Conover J.L."/>
            <person name="Sanders W.S."/>
            <person name="Peterson D.G."/>
            <person name="Frelichowski J.E."/>
            <person name="Scheffler J.A."/>
            <person name="Scheffler B.E."/>
            <person name="Wendel J.F."/>
        </authorList>
    </citation>
    <scope>NUCLEOTIDE SEQUENCE [LARGE SCALE GENOMIC DNA]</scope>
    <source>
        <strain evidence="2">4</strain>
        <tissue evidence="2">Leaf</tissue>
    </source>
</reference>
<accession>A0A7J8ZXU0</accession>
<keyword evidence="1" id="KW-1133">Transmembrane helix</keyword>
<evidence type="ECO:0000313" key="2">
    <source>
        <dbReference type="EMBL" id="MBA0716109.1"/>
    </source>
</evidence>